<evidence type="ECO:0000313" key="3">
    <source>
        <dbReference type="Proteomes" id="UP000019205"/>
    </source>
</evidence>
<dbReference type="Pfam" id="PF13590">
    <property type="entry name" value="DUF4136"/>
    <property type="match status" value="1"/>
</dbReference>
<dbReference type="InterPro" id="IPR025411">
    <property type="entry name" value="DUF4136"/>
</dbReference>
<dbReference type="eggNOG" id="ENOG5033UM0">
    <property type="taxonomic scope" value="Bacteria"/>
</dbReference>
<keyword evidence="3" id="KW-1185">Reference proteome</keyword>
<gene>
    <name evidence="2" type="ORF">KT71_09472</name>
</gene>
<dbReference type="AlphaFoldDB" id="A4A4X5"/>
<evidence type="ECO:0000313" key="2">
    <source>
        <dbReference type="EMBL" id="EAQ98846.1"/>
    </source>
</evidence>
<dbReference type="EMBL" id="AAOA02000003">
    <property type="protein sequence ID" value="EAQ98846.1"/>
    <property type="molecule type" value="Genomic_DNA"/>
</dbReference>
<reference evidence="2 3" key="2">
    <citation type="journal article" date="2009" name="PLoS ONE">
        <title>The photosynthetic apparatus and its regulation in the aerobic gammaproteobacterium Congregibacter litoralis gen. nov., sp. nov.</title>
        <authorList>
            <person name="Spring S."/>
            <person name="Lunsdorf H."/>
            <person name="Fuchs B.M."/>
            <person name="Tindall B.J."/>
        </authorList>
    </citation>
    <scope>NUCLEOTIDE SEQUENCE [LARGE SCALE GENOMIC DNA]</scope>
    <source>
        <strain evidence="2">KT71</strain>
    </source>
</reference>
<organism evidence="2 3">
    <name type="scientific">Congregibacter litoralis KT71</name>
    <dbReference type="NCBI Taxonomy" id="314285"/>
    <lineage>
        <taxon>Bacteria</taxon>
        <taxon>Pseudomonadati</taxon>
        <taxon>Pseudomonadota</taxon>
        <taxon>Gammaproteobacteria</taxon>
        <taxon>Cellvibrionales</taxon>
        <taxon>Halieaceae</taxon>
        <taxon>Congregibacter</taxon>
    </lineage>
</organism>
<dbReference type="Proteomes" id="UP000019205">
    <property type="component" value="Chromosome"/>
</dbReference>
<dbReference type="Gene3D" id="3.30.160.670">
    <property type="match status" value="1"/>
</dbReference>
<dbReference type="OrthoDB" id="5736624at2"/>
<accession>A4A4X5</accession>
<dbReference type="STRING" id="314285.KT71_09472"/>
<evidence type="ECO:0000259" key="1">
    <source>
        <dbReference type="Pfam" id="PF13590"/>
    </source>
</evidence>
<reference evidence="2 3" key="1">
    <citation type="journal article" date="2007" name="Proc. Natl. Acad. Sci. U.S.A.">
        <title>Characterization of a marine gammaproteobacterium capable of aerobic anoxygenic photosynthesis.</title>
        <authorList>
            <person name="Fuchs B.M."/>
            <person name="Spring S."/>
            <person name="Teeling H."/>
            <person name="Quast C."/>
            <person name="Wulf J."/>
            <person name="Schattenhofer M."/>
            <person name="Yan S."/>
            <person name="Ferriera S."/>
            <person name="Johnson J."/>
            <person name="Glockner F.O."/>
            <person name="Amann R."/>
        </authorList>
    </citation>
    <scope>NUCLEOTIDE SEQUENCE [LARGE SCALE GENOMIC DNA]</scope>
    <source>
        <strain evidence="2">KT71</strain>
    </source>
</reference>
<proteinExistence type="predicted"/>
<dbReference type="RefSeq" id="WP_008294325.1">
    <property type="nucleotide sequence ID" value="NZ_CM002299.1"/>
</dbReference>
<feature type="domain" description="DUF4136" evidence="1">
    <location>
        <begin position="43"/>
        <end position="196"/>
    </location>
</feature>
<sequence length="198" mass="21095">MNVNPGFSLPTIKSFHVAAIGALFLLSACSGTQVTPSDTATFAATAYTDYAWRSAPPSASPHSKDMLAQKSPSIRAGVEEAMKELGYRRVDKAQAEFLIEYVAAPGFAEGQLLRGGSNTTLYGSSVNRQVDGALEDNAYALSGPVKTGEMKLMFLDASSSEVLWRVDMSIVVEDANRIDHEEVRAAVRKGIAALPPAP</sequence>
<name>A4A4X5_9GAMM</name>
<comment type="caution">
    <text evidence="2">The sequence shown here is derived from an EMBL/GenBank/DDBJ whole genome shotgun (WGS) entry which is preliminary data.</text>
</comment>
<protein>
    <recommendedName>
        <fullName evidence="1">DUF4136 domain-containing protein</fullName>
    </recommendedName>
</protein>
<dbReference type="HOGENOM" id="CLU_1406630_0_0_6"/>